<dbReference type="EMBL" id="AYKW01000011">
    <property type="protein sequence ID" value="PIL32291.1"/>
    <property type="molecule type" value="Genomic_DNA"/>
</dbReference>
<gene>
    <name evidence="1" type="ORF">GSI_05536</name>
</gene>
<name>A0A2G8SEW7_9APHY</name>
<evidence type="ECO:0000313" key="1">
    <source>
        <dbReference type="EMBL" id="PIL32291.1"/>
    </source>
</evidence>
<keyword evidence="2" id="KW-1185">Reference proteome</keyword>
<protein>
    <submittedName>
        <fullName evidence="1">Uncharacterized protein</fullName>
    </submittedName>
</protein>
<comment type="caution">
    <text evidence="1">The sequence shown here is derived from an EMBL/GenBank/DDBJ whole genome shotgun (WGS) entry which is preliminary data.</text>
</comment>
<sequence>MTKSRQPLVALCPLQDDFVSFHPITSELRSLRLVRSEQCQKVDHQAAMLAAYDPSGPLAPKQSQEWQMQYFWRLSVEQVEVDTGAPADNRGDLSTGASVSAGQKTSFGYAGLGRVIDVPWFKCTKKISSPIAYPIQRYSGPGGTAGLKARLIEFEEVGYIKTSVSGRTMIDRKTSADTVPNYLMLPHVMKNFAG</sequence>
<dbReference type="AlphaFoldDB" id="A0A2G8SEW7"/>
<organism evidence="1 2">
    <name type="scientific">Ganoderma sinense ZZ0214-1</name>
    <dbReference type="NCBI Taxonomy" id="1077348"/>
    <lineage>
        <taxon>Eukaryota</taxon>
        <taxon>Fungi</taxon>
        <taxon>Dikarya</taxon>
        <taxon>Basidiomycota</taxon>
        <taxon>Agaricomycotina</taxon>
        <taxon>Agaricomycetes</taxon>
        <taxon>Polyporales</taxon>
        <taxon>Polyporaceae</taxon>
        <taxon>Ganoderma</taxon>
    </lineage>
</organism>
<dbReference type="OrthoDB" id="10042665at2759"/>
<dbReference type="Proteomes" id="UP000230002">
    <property type="component" value="Unassembled WGS sequence"/>
</dbReference>
<dbReference type="STRING" id="1077348.A0A2G8SEW7"/>
<evidence type="ECO:0000313" key="2">
    <source>
        <dbReference type="Proteomes" id="UP000230002"/>
    </source>
</evidence>
<accession>A0A2G8SEW7</accession>
<reference evidence="1 2" key="1">
    <citation type="journal article" date="2015" name="Sci. Rep.">
        <title>Chromosome-level genome map provides insights into diverse defense mechanisms in the medicinal fungus Ganoderma sinense.</title>
        <authorList>
            <person name="Zhu Y."/>
            <person name="Xu J."/>
            <person name="Sun C."/>
            <person name="Zhou S."/>
            <person name="Xu H."/>
            <person name="Nelson D.R."/>
            <person name="Qian J."/>
            <person name="Song J."/>
            <person name="Luo H."/>
            <person name="Xiang L."/>
            <person name="Li Y."/>
            <person name="Xu Z."/>
            <person name="Ji A."/>
            <person name="Wang L."/>
            <person name="Lu S."/>
            <person name="Hayward A."/>
            <person name="Sun W."/>
            <person name="Li X."/>
            <person name="Schwartz D.C."/>
            <person name="Wang Y."/>
            <person name="Chen S."/>
        </authorList>
    </citation>
    <scope>NUCLEOTIDE SEQUENCE [LARGE SCALE GENOMIC DNA]</scope>
    <source>
        <strain evidence="1 2">ZZ0214-1</strain>
    </source>
</reference>
<proteinExistence type="predicted"/>